<protein>
    <recommendedName>
        <fullName evidence="4">Secreted protein</fullName>
    </recommendedName>
</protein>
<evidence type="ECO:0008006" key="4">
    <source>
        <dbReference type="Google" id="ProtNLM"/>
    </source>
</evidence>
<evidence type="ECO:0000313" key="3">
    <source>
        <dbReference type="Proteomes" id="UP001281003"/>
    </source>
</evidence>
<keyword evidence="1" id="KW-0732">Signal</keyword>
<organism evidence="2 3">
    <name type="scientific">Sordaria brevicollis</name>
    <dbReference type="NCBI Taxonomy" id="83679"/>
    <lineage>
        <taxon>Eukaryota</taxon>
        <taxon>Fungi</taxon>
        <taxon>Dikarya</taxon>
        <taxon>Ascomycota</taxon>
        <taxon>Pezizomycotina</taxon>
        <taxon>Sordariomycetes</taxon>
        <taxon>Sordariomycetidae</taxon>
        <taxon>Sordariales</taxon>
        <taxon>Sordariaceae</taxon>
        <taxon>Sordaria</taxon>
    </lineage>
</organism>
<feature type="chain" id="PRO_5042200510" description="Secreted protein" evidence="1">
    <location>
        <begin position="20"/>
        <end position="169"/>
    </location>
</feature>
<dbReference type="AlphaFoldDB" id="A0AAE0UF05"/>
<name>A0AAE0UF05_SORBR</name>
<evidence type="ECO:0000313" key="2">
    <source>
        <dbReference type="EMBL" id="KAK3401380.1"/>
    </source>
</evidence>
<reference evidence="2" key="1">
    <citation type="journal article" date="2023" name="Mol. Phylogenet. Evol.">
        <title>Genome-scale phylogeny and comparative genomics of the fungal order Sordariales.</title>
        <authorList>
            <person name="Hensen N."/>
            <person name="Bonometti L."/>
            <person name="Westerberg I."/>
            <person name="Brannstrom I.O."/>
            <person name="Guillou S."/>
            <person name="Cros-Aarteil S."/>
            <person name="Calhoun S."/>
            <person name="Haridas S."/>
            <person name="Kuo A."/>
            <person name="Mondo S."/>
            <person name="Pangilinan J."/>
            <person name="Riley R."/>
            <person name="LaButti K."/>
            <person name="Andreopoulos B."/>
            <person name="Lipzen A."/>
            <person name="Chen C."/>
            <person name="Yan M."/>
            <person name="Daum C."/>
            <person name="Ng V."/>
            <person name="Clum A."/>
            <person name="Steindorff A."/>
            <person name="Ohm R.A."/>
            <person name="Martin F."/>
            <person name="Silar P."/>
            <person name="Natvig D.O."/>
            <person name="Lalanne C."/>
            <person name="Gautier V."/>
            <person name="Ament-Velasquez S.L."/>
            <person name="Kruys A."/>
            <person name="Hutchinson M.I."/>
            <person name="Powell A.J."/>
            <person name="Barry K."/>
            <person name="Miller A.N."/>
            <person name="Grigoriev I.V."/>
            <person name="Debuchy R."/>
            <person name="Gladieux P."/>
            <person name="Hiltunen Thoren M."/>
            <person name="Johannesson H."/>
        </authorList>
    </citation>
    <scope>NUCLEOTIDE SEQUENCE</scope>
    <source>
        <strain evidence="2">FGSC 1904</strain>
    </source>
</reference>
<accession>A0AAE0UF05</accession>
<proteinExistence type="predicted"/>
<feature type="signal peptide" evidence="1">
    <location>
        <begin position="1"/>
        <end position="19"/>
    </location>
</feature>
<sequence length="169" mass="18904">MRLLWDFWFLMFSFRWVVADFLSHLHFELRVAWQAMPNGASGHHHLETTEILTLLSILTVPCQAAVKTYPLPFTPALNAAIAGSQQAPSMRRMRKWGDVDGAAAACHRAQSWVSLVGIVSCLLLLHFDENQERDGIPKFGGQQPERHPPVRAGKLCFCSHSTSKLGAQL</sequence>
<evidence type="ECO:0000256" key="1">
    <source>
        <dbReference type="SAM" id="SignalP"/>
    </source>
</evidence>
<gene>
    <name evidence="2" type="ORF">B0T20DRAFT_113940</name>
</gene>
<keyword evidence="3" id="KW-1185">Reference proteome</keyword>
<comment type="caution">
    <text evidence="2">The sequence shown here is derived from an EMBL/GenBank/DDBJ whole genome shotgun (WGS) entry which is preliminary data.</text>
</comment>
<dbReference type="Proteomes" id="UP001281003">
    <property type="component" value="Unassembled WGS sequence"/>
</dbReference>
<dbReference type="EMBL" id="JAUTDP010000002">
    <property type="protein sequence ID" value="KAK3401380.1"/>
    <property type="molecule type" value="Genomic_DNA"/>
</dbReference>
<reference evidence="2" key="2">
    <citation type="submission" date="2023-07" db="EMBL/GenBank/DDBJ databases">
        <authorList>
            <consortium name="Lawrence Berkeley National Laboratory"/>
            <person name="Haridas S."/>
            <person name="Hensen N."/>
            <person name="Bonometti L."/>
            <person name="Westerberg I."/>
            <person name="Brannstrom I.O."/>
            <person name="Guillou S."/>
            <person name="Cros-Aarteil S."/>
            <person name="Calhoun S."/>
            <person name="Kuo A."/>
            <person name="Mondo S."/>
            <person name="Pangilinan J."/>
            <person name="Riley R."/>
            <person name="LaButti K."/>
            <person name="Andreopoulos B."/>
            <person name="Lipzen A."/>
            <person name="Chen C."/>
            <person name="Yanf M."/>
            <person name="Daum C."/>
            <person name="Ng V."/>
            <person name="Clum A."/>
            <person name="Steindorff A."/>
            <person name="Ohm R."/>
            <person name="Martin F."/>
            <person name="Silar P."/>
            <person name="Natvig D."/>
            <person name="Lalanne C."/>
            <person name="Gautier V."/>
            <person name="Ament-velasquez S.L."/>
            <person name="Kruys A."/>
            <person name="Hutchinson M.I."/>
            <person name="Powell A.J."/>
            <person name="Barry K."/>
            <person name="Miller A.N."/>
            <person name="Grigoriev I.V."/>
            <person name="Debuchy R."/>
            <person name="Gladieux P."/>
            <person name="Thoren M.H."/>
            <person name="Johannesson H."/>
        </authorList>
    </citation>
    <scope>NUCLEOTIDE SEQUENCE</scope>
    <source>
        <strain evidence="2">FGSC 1904</strain>
    </source>
</reference>